<protein>
    <submittedName>
        <fullName evidence="7">NlpC/P60 family protein</fullName>
    </submittedName>
</protein>
<evidence type="ECO:0000256" key="4">
    <source>
        <dbReference type="ARBA" id="ARBA00022807"/>
    </source>
</evidence>
<dbReference type="InterPro" id="IPR038765">
    <property type="entry name" value="Papain-like_cys_pep_sf"/>
</dbReference>
<keyword evidence="2" id="KW-0645">Protease</keyword>
<dbReference type="Pfam" id="PF00877">
    <property type="entry name" value="NLPC_P60"/>
    <property type="match status" value="1"/>
</dbReference>
<keyword evidence="3" id="KW-0378">Hydrolase</keyword>
<evidence type="ECO:0000313" key="8">
    <source>
        <dbReference type="Proteomes" id="UP000035021"/>
    </source>
</evidence>
<feature type="coiled-coil region" evidence="5">
    <location>
        <begin position="52"/>
        <end position="114"/>
    </location>
</feature>
<gene>
    <name evidence="7" type="ORF">GP2_022_00320</name>
</gene>
<sequence>MHSGEGRVSASRPRTRSGPLTLVACLLAALVAVIPLVAGGTGRVAAAPGQSSDQLLERYKKLGDEAEKTTEAMHNAKIEYDKQRDIVATAKKAAADAQAKLDHSRAQLKDRQDRVDAIVRASYQGARVSGLYAVMVSDSPQALLDQMSGLDMIARQASADLTAVKKMRAQTESAKKDAEAKALTASEAVSRAERVRGELQAKQADLQMQAIKIRAMYQAMTGKQLAALRGQSFDFDPRLVPKGTAPALIAVNAALTRLGDPYVWGATGPHAFDCSGLMVWAYKQAGKTIPRSSQAQMAGGTPVSREDMKPGDLVIYYPDAHHVGMYIGEGYVIHASTFGVPVKIEPVDEAGPFNSARRF</sequence>
<dbReference type="Proteomes" id="UP000035021">
    <property type="component" value="Unassembled WGS sequence"/>
</dbReference>
<evidence type="ECO:0000313" key="7">
    <source>
        <dbReference type="EMBL" id="GAC84416.1"/>
    </source>
</evidence>
<organism evidence="7 8">
    <name type="scientific">Gordonia paraffinivorans NBRC 108238</name>
    <dbReference type="NCBI Taxonomy" id="1223543"/>
    <lineage>
        <taxon>Bacteria</taxon>
        <taxon>Bacillati</taxon>
        <taxon>Actinomycetota</taxon>
        <taxon>Actinomycetes</taxon>
        <taxon>Mycobacteriales</taxon>
        <taxon>Gordoniaceae</taxon>
        <taxon>Gordonia</taxon>
    </lineage>
</organism>
<dbReference type="RefSeq" id="WP_006900650.1">
    <property type="nucleotide sequence ID" value="NZ_BAOQ01000022.1"/>
</dbReference>
<evidence type="ECO:0000259" key="6">
    <source>
        <dbReference type="PROSITE" id="PS51935"/>
    </source>
</evidence>
<dbReference type="PROSITE" id="PS51935">
    <property type="entry name" value="NLPC_P60"/>
    <property type="match status" value="1"/>
</dbReference>
<accession>A0ABQ0ILG9</accession>
<feature type="domain" description="NlpC/P60" evidence="6">
    <location>
        <begin position="244"/>
        <end position="359"/>
    </location>
</feature>
<proteinExistence type="inferred from homology"/>
<dbReference type="PANTHER" id="PTHR47359:SF3">
    <property type="entry name" value="NLP_P60 DOMAIN-CONTAINING PROTEIN-RELATED"/>
    <property type="match status" value="1"/>
</dbReference>
<dbReference type="InterPro" id="IPR000064">
    <property type="entry name" value="NLP_P60_dom"/>
</dbReference>
<keyword evidence="5" id="KW-0175">Coiled coil</keyword>
<dbReference type="Gene3D" id="3.90.1720.10">
    <property type="entry name" value="endopeptidase domain like (from Nostoc punctiforme)"/>
    <property type="match status" value="1"/>
</dbReference>
<dbReference type="GeneID" id="60749313"/>
<evidence type="ECO:0000256" key="2">
    <source>
        <dbReference type="ARBA" id="ARBA00022670"/>
    </source>
</evidence>
<keyword evidence="8" id="KW-1185">Reference proteome</keyword>
<dbReference type="PANTHER" id="PTHR47359">
    <property type="entry name" value="PEPTIDOGLYCAN DL-ENDOPEPTIDASE CWLO"/>
    <property type="match status" value="1"/>
</dbReference>
<dbReference type="EMBL" id="BAOQ01000022">
    <property type="protein sequence ID" value="GAC84416.1"/>
    <property type="molecule type" value="Genomic_DNA"/>
</dbReference>
<evidence type="ECO:0000256" key="3">
    <source>
        <dbReference type="ARBA" id="ARBA00022801"/>
    </source>
</evidence>
<reference evidence="7 8" key="1">
    <citation type="submission" date="2013-02" db="EMBL/GenBank/DDBJ databases">
        <title>Whole genome shotgun sequence of Gordonia paraffinivorans NBRC 108238.</title>
        <authorList>
            <person name="Isaki-Nakamura S."/>
            <person name="Hosoyama A."/>
            <person name="Tsuchikane K."/>
            <person name="Ando Y."/>
            <person name="Baba S."/>
            <person name="Ohji S."/>
            <person name="Hamada M."/>
            <person name="Tamura T."/>
            <person name="Yamazoe A."/>
            <person name="Yamazaki S."/>
            <person name="Fujita N."/>
        </authorList>
    </citation>
    <scope>NUCLEOTIDE SEQUENCE [LARGE SCALE GENOMIC DNA]</scope>
    <source>
        <strain evidence="7 8">NBRC 108238</strain>
    </source>
</reference>
<name>A0ABQ0ILG9_9ACTN</name>
<dbReference type="InterPro" id="IPR051794">
    <property type="entry name" value="PG_Endopeptidase_C40"/>
</dbReference>
<comment type="caution">
    <text evidence="7">The sequence shown here is derived from an EMBL/GenBank/DDBJ whole genome shotgun (WGS) entry which is preliminary data.</text>
</comment>
<dbReference type="SUPFAM" id="SSF54001">
    <property type="entry name" value="Cysteine proteinases"/>
    <property type="match status" value="1"/>
</dbReference>
<evidence type="ECO:0000256" key="1">
    <source>
        <dbReference type="ARBA" id="ARBA00007074"/>
    </source>
</evidence>
<evidence type="ECO:0000256" key="5">
    <source>
        <dbReference type="SAM" id="Coils"/>
    </source>
</evidence>
<keyword evidence="4" id="KW-0788">Thiol protease</keyword>
<comment type="similarity">
    <text evidence="1">Belongs to the peptidase C40 family.</text>
</comment>